<reference evidence="1" key="1">
    <citation type="submission" date="2020-05" db="UniProtKB">
        <authorList>
            <consortium name="EnsemblMetazoa"/>
        </authorList>
    </citation>
    <scope>IDENTIFICATION</scope>
    <source>
        <strain evidence="1">FUMOZ</strain>
    </source>
</reference>
<dbReference type="EnsemblMetazoa" id="AFUN015205-RA">
    <property type="protein sequence ID" value="AFUN015205-PA"/>
    <property type="gene ID" value="AFUN015205"/>
</dbReference>
<name>A0A182S486_ANOFN</name>
<dbReference type="AlphaFoldDB" id="A0A182S486"/>
<sequence length="55" mass="6672">IKKENTEKHNKLIIVPRREKTKKTHRKYQTYTIKYIENTVINRKPVNPKKRTLPG</sequence>
<accession>A0A182S486</accession>
<organism evidence="1">
    <name type="scientific">Anopheles funestus</name>
    <name type="common">African malaria mosquito</name>
    <dbReference type="NCBI Taxonomy" id="62324"/>
    <lineage>
        <taxon>Eukaryota</taxon>
        <taxon>Metazoa</taxon>
        <taxon>Ecdysozoa</taxon>
        <taxon>Arthropoda</taxon>
        <taxon>Hexapoda</taxon>
        <taxon>Insecta</taxon>
        <taxon>Pterygota</taxon>
        <taxon>Neoptera</taxon>
        <taxon>Endopterygota</taxon>
        <taxon>Diptera</taxon>
        <taxon>Nematocera</taxon>
        <taxon>Culicoidea</taxon>
        <taxon>Culicidae</taxon>
        <taxon>Anophelinae</taxon>
        <taxon>Anopheles</taxon>
    </lineage>
</organism>
<proteinExistence type="predicted"/>
<dbReference type="VEuPathDB" id="VectorBase:AFUN015205"/>
<evidence type="ECO:0000313" key="1">
    <source>
        <dbReference type="EnsemblMetazoa" id="AFUN015205-PA"/>
    </source>
</evidence>
<protein>
    <submittedName>
        <fullName evidence="1">Uncharacterized protein</fullName>
    </submittedName>
</protein>